<feature type="binding site" evidence="5">
    <location>
        <position position="163"/>
    </location>
    <ligand>
        <name>(2E)-4-hydroxy-3-methylbut-2-enyl diphosphate</name>
        <dbReference type="ChEBI" id="CHEBI:128753"/>
    </ligand>
</feature>
<dbReference type="Gene3D" id="3.40.1010.20">
    <property type="entry name" value="4-hydroxy-3-methylbut-2-enyl diphosphate reductase, catalytic domain"/>
    <property type="match status" value="2"/>
</dbReference>
<feature type="binding site" evidence="5">
    <location>
        <position position="12"/>
    </location>
    <ligand>
        <name>[4Fe-4S] cluster</name>
        <dbReference type="ChEBI" id="CHEBI:49883"/>
    </ligand>
</feature>
<feature type="binding site" evidence="5">
    <location>
        <position position="221"/>
    </location>
    <ligand>
        <name>isopentenyl diphosphate</name>
        <dbReference type="ChEBI" id="CHEBI:128769"/>
    </ligand>
</feature>
<proteinExistence type="inferred from homology"/>
<dbReference type="HAMAP" id="MF_00191">
    <property type="entry name" value="IspH"/>
    <property type="match status" value="1"/>
</dbReference>
<sequence>MKILIADNAGFCFGVKRAVKMAYDQINRDDSRQTYTYGELIHNPQVVKDLEGKGIKTIGGIDNLKENDRIIIRTHGIPEKTYKDLKEKKIELIDMTCPFVKRVQKIVNGYYKKGYTIVIIGDKNHPEVIGVNGWCDNSAYVIESVNDVELLPYIDKACVVAQTTITQKMWEDSLNLLKLKVNELVSFNTICDATNKRQSSAEEISKKADVMIVIGGKNSSNTQKLKRICEKNCKRTIQVENADEIDLSIFNDNDIVGITAGASTPDYLIQEVINKIAINRKEDTNG</sequence>
<dbReference type="EC" id="1.17.7.4" evidence="5"/>
<keyword evidence="3 5" id="KW-0408">Iron</keyword>
<feature type="binding site" evidence="5">
    <location>
        <position position="75"/>
    </location>
    <ligand>
        <name>(2E)-4-hydroxy-3-methylbut-2-enyl diphosphate</name>
        <dbReference type="ChEBI" id="CHEBI:128753"/>
    </ligand>
</feature>
<accession>A0A223I2X3</accession>
<dbReference type="GO" id="GO:0019288">
    <property type="term" value="P:isopentenyl diphosphate biosynthetic process, methylerythritol 4-phosphate pathway"/>
    <property type="evidence" value="ECO:0007669"/>
    <property type="project" value="UniProtKB-UniRule"/>
</dbReference>
<feature type="binding site" evidence="5">
    <location>
        <position position="42"/>
    </location>
    <ligand>
        <name>isopentenyl diphosphate</name>
        <dbReference type="ChEBI" id="CHEBI:128769"/>
    </ligand>
</feature>
<feature type="binding site" evidence="5">
    <location>
        <position position="125"/>
    </location>
    <ligand>
        <name>isopentenyl diphosphate</name>
        <dbReference type="ChEBI" id="CHEBI:128769"/>
    </ligand>
</feature>
<dbReference type="AlphaFoldDB" id="A0A223I2X3"/>
<comment type="function">
    <text evidence="5">Catalyzes the conversion of 1-hydroxy-2-methyl-2-(E)-butenyl 4-diphosphate (HMBPP) into a mixture of isopentenyl diphosphate (IPP) and dimethylallyl diphosphate (DMAPP). Acts in the terminal step of the DOXP/MEP pathway for isoprenoid precursor biosynthesis.</text>
</comment>
<comment type="pathway">
    <text evidence="5">Isoprenoid biosynthesis; dimethylallyl diphosphate biosynthesis; dimethylallyl diphosphate from (2E)-4-hydroxy-3-methylbutenyl diphosphate: step 1/1.</text>
</comment>
<dbReference type="GO" id="GO:0051745">
    <property type="term" value="F:4-hydroxy-3-methylbut-2-enyl diphosphate reductase activity"/>
    <property type="evidence" value="ECO:0007669"/>
    <property type="project" value="UniProtKB-UniRule"/>
</dbReference>
<feature type="binding site" evidence="5">
    <location>
        <position position="191"/>
    </location>
    <ligand>
        <name>[4Fe-4S] cluster</name>
        <dbReference type="ChEBI" id="CHEBI:49883"/>
    </ligand>
</feature>
<feature type="binding site" evidence="5">
    <location>
        <position position="42"/>
    </location>
    <ligand>
        <name>(2E)-4-hydroxy-3-methylbut-2-enyl diphosphate</name>
        <dbReference type="ChEBI" id="CHEBI:128753"/>
    </ligand>
</feature>
<keyword evidence="4 5" id="KW-0411">Iron-sulfur</keyword>
<keyword evidence="5" id="KW-0414">Isoprene biosynthesis</keyword>
<comment type="similarity">
    <text evidence="5">Belongs to the IspH family.</text>
</comment>
<feature type="active site" description="Proton donor" evidence="5">
    <location>
        <position position="127"/>
    </location>
</feature>
<keyword evidence="5" id="KW-0560">Oxidoreductase</keyword>
<comment type="pathway">
    <text evidence="5">Isoprenoid biosynthesis; isopentenyl diphosphate biosynthesis via DXP pathway; isopentenyl diphosphate from 1-deoxy-D-xylulose 5-phosphate: step 6/6.</text>
</comment>
<feature type="binding site" evidence="5">
    <location>
        <position position="263"/>
    </location>
    <ligand>
        <name>(2E)-4-hydroxy-3-methylbut-2-enyl diphosphate</name>
        <dbReference type="ChEBI" id="CHEBI:128753"/>
    </ligand>
</feature>
<dbReference type="EMBL" id="CP016893">
    <property type="protein sequence ID" value="AST59083.1"/>
    <property type="molecule type" value="Genomic_DNA"/>
</dbReference>
<dbReference type="GO" id="GO:0016114">
    <property type="term" value="P:terpenoid biosynthetic process"/>
    <property type="evidence" value="ECO:0007669"/>
    <property type="project" value="UniProtKB-UniRule"/>
</dbReference>
<feature type="binding site" evidence="5">
    <location>
        <position position="220"/>
    </location>
    <ligand>
        <name>dimethylallyl diphosphate</name>
        <dbReference type="ChEBI" id="CHEBI:57623"/>
    </ligand>
</feature>
<dbReference type="Pfam" id="PF02401">
    <property type="entry name" value="LYTB"/>
    <property type="match status" value="1"/>
</dbReference>
<feature type="binding site" evidence="5">
    <location>
        <position position="97"/>
    </location>
    <ligand>
        <name>[4Fe-4S] cluster</name>
        <dbReference type="ChEBI" id="CHEBI:49883"/>
    </ligand>
</feature>
<evidence type="ECO:0000256" key="1">
    <source>
        <dbReference type="ARBA" id="ARBA00022485"/>
    </source>
</evidence>
<dbReference type="UniPathway" id="UPA00056">
    <property type="reaction ID" value="UER00097"/>
</dbReference>
<feature type="binding site" evidence="5">
    <location>
        <position position="42"/>
    </location>
    <ligand>
        <name>dimethylallyl diphosphate</name>
        <dbReference type="ChEBI" id="CHEBI:57623"/>
    </ligand>
</feature>
<comment type="catalytic activity">
    <reaction evidence="5">
        <text>isopentenyl diphosphate + 2 oxidized [2Fe-2S]-[ferredoxin] + H2O = (2E)-4-hydroxy-3-methylbut-2-enyl diphosphate + 2 reduced [2Fe-2S]-[ferredoxin] + 2 H(+)</text>
        <dbReference type="Rhea" id="RHEA:24488"/>
        <dbReference type="Rhea" id="RHEA-COMP:10000"/>
        <dbReference type="Rhea" id="RHEA-COMP:10001"/>
        <dbReference type="ChEBI" id="CHEBI:15377"/>
        <dbReference type="ChEBI" id="CHEBI:15378"/>
        <dbReference type="ChEBI" id="CHEBI:33737"/>
        <dbReference type="ChEBI" id="CHEBI:33738"/>
        <dbReference type="ChEBI" id="CHEBI:128753"/>
        <dbReference type="ChEBI" id="CHEBI:128769"/>
        <dbReference type="EC" id="1.17.7.4"/>
    </reaction>
</comment>
<feature type="binding site" evidence="5">
    <location>
        <position position="221"/>
    </location>
    <ligand>
        <name>dimethylallyl diphosphate</name>
        <dbReference type="ChEBI" id="CHEBI:57623"/>
    </ligand>
</feature>
<dbReference type="CDD" id="cd13944">
    <property type="entry name" value="lytB_ispH"/>
    <property type="match status" value="1"/>
</dbReference>
<name>A0A223I2X3_THETR</name>
<dbReference type="Proteomes" id="UP000214975">
    <property type="component" value="Chromosome"/>
</dbReference>
<feature type="binding site" evidence="5">
    <location>
        <position position="220"/>
    </location>
    <ligand>
        <name>(2E)-4-hydroxy-3-methylbut-2-enyl diphosphate</name>
        <dbReference type="ChEBI" id="CHEBI:128753"/>
    </ligand>
</feature>
<dbReference type="Gene3D" id="3.40.50.11270">
    <property type="match status" value="1"/>
</dbReference>
<feature type="binding site" evidence="5">
    <location>
        <position position="221"/>
    </location>
    <ligand>
        <name>(2E)-4-hydroxy-3-methylbut-2-enyl diphosphate</name>
        <dbReference type="ChEBI" id="CHEBI:128753"/>
    </ligand>
</feature>
<feature type="binding site" evidence="5">
    <location>
        <position position="75"/>
    </location>
    <ligand>
        <name>isopentenyl diphosphate</name>
        <dbReference type="ChEBI" id="CHEBI:128769"/>
    </ligand>
</feature>
<feature type="binding site" evidence="5">
    <location>
        <position position="219"/>
    </location>
    <ligand>
        <name>dimethylallyl diphosphate</name>
        <dbReference type="ChEBI" id="CHEBI:57623"/>
    </ligand>
</feature>
<comment type="catalytic activity">
    <reaction evidence="5">
        <text>dimethylallyl diphosphate + 2 oxidized [2Fe-2S]-[ferredoxin] + H2O = (2E)-4-hydroxy-3-methylbut-2-enyl diphosphate + 2 reduced [2Fe-2S]-[ferredoxin] + 2 H(+)</text>
        <dbReference type="Rhea" id="RHEA:24825"/>
        <dbReference type="Rhea" id="RHEA-COMP:10000"/>
        <dbReference type="Rhea" id="RHEA-COMP:10001"/>
        <dbReference type="ChEBI" id="CHEBI:15377"/>
        <dbReference type="ChEBI" id="CHEBI:15378"/>
        <dbReference type="ChEBI" id="CHEBI:33737"/>
        <dbReference type="ChEBI" id="CHEBI:33738"/>
        <dbReference type="ChEBI" id="CHEBI:57623"/>
        <dbReference type="ChEBI" id="CHEBI:128753"/>
        <dbReference type="EC" id="1.17.7.4"/>
    </reaction>
</comment>
<keyword evidence="2 5" id="KW-0479">Metal-binding</keyword>
<dbReference type="RefSeq" id="WP_094398031.1">
    <property type="nucleotide sequence ID" value="NZ_CP016893.1"/>
</dbReference>
<dbReference type="PANTHER" id="PTHR30426:SF0">
    <property type="entry name" value="4-HYDROXY-3-METHYLBUT-2-ENYL DIPHOSPHATE REDUCTASE"/>
    <property type="match status" value="1"/>
</dbReference>
<comment type="cofactor">
    <cofactor evidence="5">
        <name>[4Fe-4S] cluster</name>
        <dbReference type="ChEBI" id="CHEBI:49883"/>
    </cofactor>
    <text evidence="5">Binds 1 [4Fe-4S] cluster per subunit.</text>
</comment>
<dbReference type="UniPathway" id="UPA00059">
    <property type="reaction ID" value="UER00105"/>
</dbReference>
<feature type="binding site" evidence="5">
    <location>
        <position position="219"/>
    </location>
    <ligand>
        <name>isopentenyl diphosphate</name>
        <dbReference type="ChEBI" id="CHEBI:128769"/>
    </ligand>
</feature>
<dbReference type="GO" id="GO:0046872">
    <property type="term" value="F:metal ion binding"/>
    <property type="evidence" value="ECO:0007669"/>
    <property type="project" value="UniProtKB-KW"/>
</dbReference>
<feature type="binding site" evidence="5">
    <location>
        <position position="219"/>
    </location>
    <ligand>
        <name>(2E)-4-hydroxy-3-methylbut-2-enyl diphosphate</name>
        <dbReference type="ChEBI" id="CHEBI:128753"/>
    </ligand>
</feature>
<evidence type="ECO:0000256" key="2">
    <source>
        <dbReference type="ARBA" id="ARBA00022723"/>
    </source>
</evidence>
<feature type="binding site" evidence="5">
    <location>
        <position position="263"/>
    </location>
    <ligand>
        <name>isopentenyl diphosphate</name>
        <dbReference type="ChEBI" id="CHEBI:128769"/>
    </ligand>
</feature>
<dbReference type="GO" id="GO:0051539">
    <property type="term" value="F:4 iron, 4 sulfur cluster binding"/>
    <property type="evidence" value="ECO:0007669"/>
    <property type="project" value="UniProtKB-UniRule"/>
</dbReference>
<dbReference type="GO" id="GO:0050992">
    <property type="term" value="P:dimethylallyl diphosphate biosynthetic process"/>
    <property type="evidence" value="ECO:0007669"/>
    <property type="project" value="UniProtKB-UniRule"/>
</dbReference>
<dbReference type="InterPro" id="IPR003451">
    <property type="entry name" value="LytB/IspH"/>
</dbReference>
<feature type="binding site" evidence="5">
    <location>
        <position position="263"/>
    </location>
    <ligand>
        <name>dimethylallyl diphosphate</name>
        <dbReference type="ChEBI" id="CHEBI:57623"/>
    </ligand>
</feature>
<protein>
    <recommendedName>
        <fullName evidence="5">4-hydroxy-3-methylbut-2-enyl diphosphate reductase</fullName>
        <shortName evidence="5">HMBPP reductase</shortName>
        <ecNumber evidence="5">1.17.7.4</ecNumber>
    </recommendedName>
</protein>
<feature type="binding site" evidence="5">
    <location>
        <position position="125"/>
    </location>
    <ligand>
        <name>dimethylallyl diphosphate</name>
        <dbReference type="ChEBI" id="CHEBI:57623"/>
    </ligand>
</feature>
<dbReference type="PANTHER" id="PTHR30426">
    <property type="entry name" value="4-HYDROXY-3-METHYLBUT-2-ENYL DIPHOSPHATE REDUCTASE"/>
    <property type="match status" value="1"/>
</dbReference>
<feature type="binding site" evidence="5">
    <location>
        <position position="220"/>
    </location>
    <ligand>
        <name>isopentenyl diphosphate</name>
        <dbReference type="ChEBI" id="CHEBI:128769"/>
    </ligand>
</feature>
<evidence type="ECO:0000256" key="3">
    <source>
        <dbReference type="ARBA" id="ARBA00023004"/>
    </source>
</evidence>
<dbReference type="NCBIfam" id="TIGR00216">
    <property type="entry name" value="ispH_lytB"/>
    <property type="match status" value="1"/>
</dbReference>
<evidence type="ECO:0000313" key="7">
    <source>
        <dbReference type="Proteomes" id="UP000214975"/>
    </source>
</evidence>
<evidence type="ECO:0000256" key="4">
    <source>
        <dbReference type="ARBA" id="ARBA00023014"/>
    </source>
</evidence>
<gene>
    <name evidence="5" type="primary">ispH</name>
    <name evidence="6" type="ORF">Thert_03349</name>
</gene>
<organism evidence="6 7">
    <name type="scientific">Thermoanaerobacterium thermosaccharolyticum</name>
    <name type="common">Clostridium thermosaccharolyticum</name>
    <dbReference type="NCBI Taxonomy" id="1517"/>
    <lineage>
        <taxon>Bacteria</taxon>
        <taxon>Bacillati</taxon>
        <taxon>Bacillota</taxon>
        <taxon>Clostridia</taxon>
        <taxon>Thermoanaerobacterales</taxon>
        <taxon>Thermoanaerobacteraceae</taxon>
        <taxon>Thermoanaerobacterium</taxon>
    </lineage>
</organism>
<reference evidence="6 7" key="1">
    <citation type="submission" date="2016-08" db="EMBL/GenBank/DDBJ databases">
        <title>A novel genetic cassette of butanologenic Thermoanaerobacterium thermosaccharolyticum that directly convert cellulose to butanol.</title>
        <authorList>
            <person name="Li T."/>
            <person name="He J."/>
        </authorList>
    </citation>
    <scope>NUCLEOTIDE SEQUENCE [LARGE SCALE GENOMIC DNA]</scope>
    <source>
        <strain evidence="6 7">TG57</strain>
    </source>
</reference>
<evidence type="ECO:0000256" key="5">
    <source>
        <dbReference type="HAMAP-Rule" id="MF_00191"/>
    </source>
</evidence>
<keyword evidence="1 5" id="KW-0004">4Fe-4S</keyword>
<feature type="binding site" evidence="5">
    <location>
        <position position="125"/>
    </location>
    <ligand>
        <name>(2E)-4-hydroxy-3-methylbut-2-enyl diphosphate</name>
        <dbReference type="ChEBI" id="CHEBI:128753"/>
    </ligand>
</feature>
<dbReference type="NCBIfam" id="NF009024">
    <property type="entry name" value="PRK12360.1"/>
    <property type="match status" value="1"/>
</dbReference>
<evidence type="ECO:0000313" key="6">
    <source>
        <dbReference type="EMBL" id="AST59083.1"/>
    </source>
</evidence>
<dbReference type="NCBIfam" id="NF002187">
    <property type="entry name" value="PRK01045.1-1"/>
    <property type="match status" value="1"/>
</dbReference>
<feature type="binding site" evidence="5">
    <location>
        <position position="75"/>
    </location>
    <ligand>
        <name>dimethylallyl diphosphate</name>
        <dbReference type="ChEBI" id="CHEBI:57623"/>
    </ligand>
</feature>